<dbReference type="RefSeq" id="WP_014204008.1">
    <property type="nucleotide sequence ID" value="NZ_CAWQRI010000061.1"/>
</dbReference>
<feature type="chain" id="PRO_5006199972" description="Lipoprotein LPP20-like domain-containing protein" evidence="1">
    <location>
        <begin position="20"/>
        <end position="324"/>
    </location>
</feature>
<comment type="caution">
    <text evidence="3">The sequence shown here is derived from an EMBL/GenBank/DDBJ whole genome shotgun (WGS) entry which is preliminary data.</text>
</comment>
<dbReference type="AlphaFoldDB" id="A0A0Q2XQU9"/>
<dbReference type="OMA" id="IMAEAYI"/>
<dbReference type="Pfam" id="PF02169">
    <property type="entry name" value="LPP20"/>
    <property type="match status" value="1"/>
</dbReference>
<dbReference type="InterPro" id="IPR024952">
    <property type="entry name" value="LPP20-like_dom"/>
</dbReference>
<name>A0A0Q2XQU9_VIBFU</name>
<gene>
    <name evidence="3" type="ORF">AMR76_21705</name>
</gene>
<reference evidence="3 4" key="1">
    <citation type="submission" date="2015-08" db="EMBL/GenBank/DDBJ databases">
        <title>Antibacterial properties of a collection of Vibrionaceae strains.</title>
        <authorList>
            <person name="Giubergia S."/>
        </authorList>
    </citation>
    <scope>NUCLEOTIDE SEQUENCE [LARGE SCALE GENOMIC DNA]</scope>
    <source>
        <strain evidence="3 4">S0821</strain>
    </source>
</reference>
<proteinExistence type="predicted"/>
<evidence type="ECO:0000259" key="2">
    <source>
        <dbReference type="Pfam" id="PF02169"/>
    </source>
</evidence>
<evidence type="ECO:0000256" key="1">
    <source>
        <dbReference type="SAM" id="SignalP"/>
    </source>
</evidence>
<feature type="signal peptide" evidence="1">
    <location>
        <begin position="1"/>
        <end position="19"/>
    </location>
</feature>
<sequence>MLSINNKVIIALCSVALWACQSTTPPDWYSTPPTNQPEYITAVGEGRSLDQAKQAALSQINAQLWTQIDSSFASRDVYQSRNELSSTSSLVDNKINSKTSTITFTGIEYPQVEHNDIAYYVQAKVSRDTIIRQLQSDIEQSNRNAQRQLDQRQHQDPLVWWLNNRQRTSEGNAVAVRQAMLRALDQDLIPKAPAVDTLLSTIAEVQSTIVIRFAASAKNKKSAELLADKFSHERLKTTFKRTAAATHTLKLTSELRQSTVGEAYISTQITTLKLQGRKGNILASNEIISSGNSVSNYSLSKEGAERHFAEIVDAQGLWNALGIK</sequence>
<evidence type="ECO:0000313" key="3">
    <source>
        <dbReference type="EMBL" id="KQH83628.1"/>
    </source>
</evidence>
<accession>A0A0Q2XQU9</accession>
<organism evidence="3 4">
    <name type="scientific">Vibrio furnissii</name>
    <dbReference type="NCBI Taxonomy" id="29494"/>
    <lineage>
        <taxon>Bacteria</taxon>
        <taxon>Pseudomonadati</taxon>
        <taxon>Pseudomonadota</taxon>
        <taxon>Gammaproteobacteria</taxon>
        <taxon>Vibrionales</taxon>
        <taxon>Vibrionaceae</taxon>
        <taxon>Vibrio</taxon>
    </lineage>
</organism>
<keyword evidence="4" id="KW-1185">Reference proteome</keyword>
<keyword evidence="1" id="KW-0732">Signal</keyword>
<dbReference type="Proteomes" id="UP000051221">
    <property type="component" value="Unassembled WGS sequence"/>
</dbReference>
<feature type="domain" description="Lipoprotein LPP20-like" evidence="2">
    <location>
        <begin position="26"/>
        <end position="125"/>
    </location>
</feature>
<protein>
    <recommendedName>
        <fullName evidence="2">Lipoprotein LPP20-like domain-containing protein</fullName>
    </recommendedName>
</protein>
<dbReference type="Gene3D" id="3.10.28.20">
    <property type="entry name" value="Acetamidase/Formamidase-like domains"/>
    <property type="match status" value="1"/>
</dbReference>
<dbReference type="InParanoid" id="A0A0Q2XQU9"/>
<dbReference type="EMBL" id="LKHS01000033">
    <property type="protein sequence ID" value="KQH83628.1"/>
    <property type="molecule type" value="Genomic_DNA"/>
</dbReference>
<evidence type="ECO:0000313" key="4">
    <source>
        <dbReference type="Proteomes" id="UP000051221"/>
    </source>
</evidence>